<dbReference type="AlphaFoldDB" id="A0A0Q9WHZ0"/>
<sequence length="73" mass="8173">MRRFFTRVPKIMCAYLRTVDWLCVNVPNICSRRNKLHTTCAALPATEKCGAQGRLEPRVAVFQLAPAVSPVAQ</sequence>
<keyword evidence="2" id="KW-1185">Reference proteome</keyword>
<dbReference type="EMBL" id="CH940647">
    <property type="protein sequence ID" value="KRF84200.1"/>
    <property type="molecule type" value="Genomic_DNA"/>
</dbReference>
<evidence type="ECO:0000313" key="2">
    <source>
        <dbReference type="Proteomes" id="UP000008792"/>
    </source>
</evidence>
<reference evidence="1 2" key="1">
    <citation type="journal article" date="2007" name="Nature">
        <title>Evolution of genes and genomes on the Drosophila phylogeny.</title>
        <authorList>
            <consortium name="Drosophila 12 Genomes Consortium"/>
            <person name="Clark A.G."/>
            <person name="Eisen M.B."/>
            <person name="Smith D.R."/>
            <person name="Bergman C.M."/>
            <person name="Oliver B."/>
            <person name="Markow T.A."/>
            <person name="Kaufman T.C."/>
            <person name="Kellis M."/>
            <person name="Gelbart W."/>
            <person name="Iyer V.N."/>
            <person name="Pollard D.A."/>
            <person name="Sackton T.B."/>
            <person name="Larracuente A.M."/>
            <person name="Singh N.D."/>
            <person name="Abad J.P."/>
            <person name="Abt D.N."/>
            <person name="Adryan B."/>
            <person name="Aguade M."/>
            <person name="Akashi H."/>
            <person name="Anderson W.W."/>
            <person name="Aquadro C.F."/>
            <person name="Ardell D.H."/>
            <person name="Arguello R."/>
            <person name="Artieri C.G."/>
            <person name="Barbash D.A."/>
            <person name="Barker D."/>
            <person name="Barsanti P."/>
            <person name="Batterham P."/>
            <person name="Batzoglou S."/>
            <person name="Begun D."/>
            <person name="Bhutkar A."/>
            <person name="Blanco E."/>
            <person name="Bosak S.A."/>
            <person name="Bradley R.K."/>
            <person name="Brand A.D."/>
            <person name="Brent M.R."/>
            <person name="Brooks A.N."/>
            <person name="Brown R.H."/>
            <person name="Butlin R.K."/>
            <person name="Caggese C."/>
            <person name="Calvi B.R."/>
            <person name="Bernardo de Carvalho A."/>
            <person name="Caspi A."/>
            <person name="Castrezana S."/>
            <person name="Celniker S.E."/>
            <person name="Chang J.L."/>
            <person name="Chapple C."/>
            <person name="Chatterji S."/>
            <person name="Chinwalla A."/>
            <person name="Civetta A."/>
            <person name="Clifton S.W."/>
            <person name="Comeron J.M."/>
            <person name="Costello J.C."/>
            <person name="Coyne J.A."/>
            <person name="Daub J."/>
            <person name="David R.G."/>
            <person name="Delcher A.L."/>
            <person name="Delehaunty K."/>
            <person name="Do C.B."/>
            <person name="Ebling H."/>
            <person name="Edwards K."/>
            <person name="Eickbush T."/>
            <person name="Evans J.D."/>
            <person name="Filipski A."/>
            <person name="Findeiss S."/>
            <person name="Freyhult E."/>
            <person name="Fulton L."/>
            <person name="Fulton R."/>
            <person name="Garcia A.C."/>
            <person name="Gardiner A."/>
            <person name="Garfield D.A."/>
            <person name="Garvin B.E."/>
            <person name="Gibson G."/>
            <person name="Gilbert D."/>
            <person name="Gnerre S."/>
            <person name="Godfrey J."/>
            <person name="Good R."/>
            <person name="Gotea V."/>
            <person name="Gravely B."/>
            <person name="Greenberg A.J."/>
            <person name="Griffiths-Jones S."/>
            <person name="Gross S."/>
            <person name="Guigo R."/>
            <person name="Gustafson E.A."/>
            <person name="Haerty W."/>
            <person name="Hahn M.W."/>
            <person name="Halligan D.L."/>
            <person name="Halpern A.L."/>
            <person name="Halter G.M."/>
            <person name="Han M.V."/>
            <person name="Heger A."/>
            <person name="Hillier L."/>
            <person name="Hinrichs A.S."/>
            <person name="Holmes I."/>
            <person name="Hoskins R.A."/>
            <person name="Hubisz M.J."/>
            <person name="Hultmark D."/>
            <person name="Huntley M.A."/>
            <person name="Jaffe D.B."/>
            <person name="Jagadeeshan S."/>
            <person name="Jeck W.R."/>
            <person name="Johnson J."/>
            <person name="Jones C.D."/>
            <person name="Jordan W.C."/>
            <person name="Karpen G.H."/>
            <person name="Kataoka E."/>
            <person name="Keightley P.D."/>
            <person name="Kheradpour P."/>
            <person name="Kirkness E.F."/>
            <person name="Koerich L.B."/>
            <person name="Kristiansen K."/>
            <person name="Kudrna D."/>
            <person name="Kulathinal R.J."/>
            <person name="Kumar S."/>
            <person name="Kwok R."/>
            <person name="Lander E."/>
            <person name="Langley C.H."/>
            <person name="Lapoint R."/>
            <person name="Lazzaro B.P."/>
            <person name="Lee S.J."/>
            <person name="Levesque L."/>
            <person name="Li R."/>
            <person name="Lin C.F."/>
            <person name="Lin M.F."/>
            <person name="Lindblad-Toh K."/>
            <person name="Llopart A."/>
            <person name="Long M."/>
            <person name="Low L."/>
            <person name="Lozovsky E."/>
            <person name="Lu J."/>
            <person name="Luo M."/>
            <person name="Machado C.A."/>
            <person name="Makalowski W."/>
            <person name="Marzo M."/>
            <person name="Matsuda M."/>
            <person name="Matzkin L."/>
            <person name="McAllister B."/>
            <person name="McBride C.S."/>
            <person name="McKernan B."/>
            <person name="McKernan K."/>
            <person name="Mendez-Lago M."/>
            <person name="Minx P."/>
            <person name="Mollenhauer M.U."/>
            <person name="Montooth K."/>
            <person name="Mount S.M."/>
            <person name="Mu X."/>
            <person name="Myers E."/>
            <person name="Negre B."/>
            <person name="Newfeld S."/>
            <person name="Nielsen R."/>
            <person name="Noor M.A."/>
            <person name="O'Grady P."/>
            <person name="Pachter L."/>
            <person name="Papaceit M."/>
            <person name="Parisi M.J."/>
            <person name="Parisi M."/>
            <person name="Parts L."/>
            <person name="Pedersen J.S."/>
            <person name="Pesole G."/>
            <person name="Phillippy A.M."/>
            <person name="Ponting C.P."/>
            <person name="Pop M."/>
            <person name="Porcelli D."/>
            <person name="Powell J.R."/>
            <person name="Prohaska S."/>
            <person name="Pruitt K."/>
            <person name="Puig M."/>
            <person name="Quesneville H."/>
            <person name="Ram K.R."/>
            <person name="Rand D."/>
            <person name="Rasmussen M.D."/>
            <person name="Reed L.K."/>
            <person name="Reenan R."/>
            <person name="Reily A."/>
            <person name="Remington K.A."/>
            <person name="Rieger T.T."/>
            <person name="Ritchie M.G."/>
            <person name="Robin C."/>
            <person name="Rogers Y.H."/>
            <person name="Rohde C."/>
            <person name="Rozas J."/>
            <person name="Rubenfield M.J."/>
            <person name="Ruiz A."/>
            <person name="Russo S."/>
            <person name="Salzberg S.L."/>
            <person name="Sanchez-Gracia A."/>
            <person name="Saranga D.J."/>
            <person name="Sato H."/>
            <person name="Schaeffer S.W."/>
            <person name="Schatz M.C."/>
            <person name="Schlenke T."/>
            <person name="Schwartz R."/>
            <person name="Segarra C."/>
            <person name="Singh R.S."/>
            <person name="Sirot L."/>
            <person name="Sirota M."/>
            <person name="Sisneros N.B."/>
            <person name="Smith C.D."/>
            <person name="Smith T.F."/>
            <person name="Spieth J."/>
            <person name="Stage D.E."/>
            <person name="Stark A."/>
            <person name="Stephan W."/>
            <person name="Strausberg R.L."/>
            <person name="Strempel S."/>
            <person name="Sturgill D."/>
            <person name="Sutton G."/>
            <person name="Sutton G.G."/>
            <person name="Tao W."/>
            <person name="Teichmann S."/>
            <person name="Tobari Y.N."/>
            <person name="Tomimura Y."/>
            <person name="Tsolas J.M."/>
            <person name="Valente V.L."/>
            <person name="Venter E."/>
            <person name="Venter J.C."/>
            <person name="Vicario S."/>
            <person name="Vieira F.G."/>
            <person name="Vilella A.J."/>
            <person name="Villasante A."/>
            <person name="Walenz B."/>
            <person name="Wang J."/>
            <person name="Wasserman M."/>
            <person name="Watts T."/>
            <person name="Wilson D."/>
            <person name="Wilson R.K."/>
            <person name="Wing R.A."/>
            <person name="Wolfner M.F."/>
            <person name="Wong A."/>
            <person name="Wong G.K."/>
            <person name="Wu C.I."/>
            <person name="Wu G."/>
            <person name="Yamamoto D."/>
            <person name="Yang H.P."/>
            <person name="Yang S.P."/>
            <person name="Yorke J.A."/>
            <person name="Yoshida K."/>
            <person name="Zdobnov E."/>
            <person name="Zhang P."/>
            <person name="Zhang Y."/>
            <person name="Zimin A.V."/>
            <person name="Baldwin J."/>
            <person name="Abdouelleil A."/>
            <person name="Abdulkadir J."/>
            <person name="Abebe A."/>
            <person name="Abera B."/>
            <person name="Abreu J."/>
            <person name="Acer S.C."/>
            <person name="Aftuck L."/>
            <person name="Alexander A."/>
            <person name="An P."/>
            <person name="Anderson E."/>
            <person name="Anderson S."/>
            <person name="Arachi H."/>
            <person name="Azer M."/>
            <person name="Bachantsang P."/>
            <person name="Barry A."/>
            <person name="Bayul T."/>
            <person name="Berlin A."/>
            <person name="Bessette D."/>
            <person name="Bloom T."/>
            <person name="Blye J."/>
            <person name="Boguslavskiy L."/>
            <person name="Bonnet C."/>
            <person name="Boukhgalter B."/>
            <person name="Bourzgui I."/>
            <person name="Brown A."/>
            <person name="Cahill P."/>
            <person name="Channer S."/>
            <person name="Cheshatsang Y."/>
            <person name="Chuda L."/>
            <person name="Citroen M."/>
            <person name="Collymore A."/>
            <person name="Cooke P."/>
            <person name="Costello M."/>
            <person name="D'Aco K."/>
            <person name="Daza R."/>
            <person name="De Haan G."/>
            <person name="DeGray S."/>
            <person name="DeMaso C."/>
            <person name="Dhargay N."/>
            <person name="Dooley K."/>
            <person name="Dooley E."/>
            <person name="Doricent M."/>
            <person name="Dorje P."/>
            <person name="Dorjee K."/>
            <person name="Dupes A."/>
            <person name="Elong R."/>
            <person name="Falk J."/>
            <person name="Farina A."/>
            <person name="Faro S."/>
            <person name="Ferguson D."/>
            <person name="Fisher S."/>
            <person name="Foley C.D."/>
            <person name="Franke A."/>
            <person name="Friedrich D."/>
            <person name="Gadbois L."/>
            <person name="Gearin G."/>
            <person name="Gearin C.R."/>
            <person name="Giannoukos G."/>
            <person name="Goode T."/>
            <person name="Graham J."/>
            <person name="Grandbois E."/>
            <person name="Grewal S."/>
            <person name="Gyaltsen K."/>
            <person name="Hafez N."/>
            <person name="Hagos B."/>
            <person name="Hall J."/>
            <person name="Henson C."/>
            <person name="Hollinger A."/>
            <person name="Honan T."/>
            <person name="Huard M.D."/>
            <person name="Hughes L."/>
            <person name="Hurhula B."/>
            <person name="Husby M.E."/>
            <person name="Kamat A."/>
            <person name="Kanga B."/>
            <person name="Kashin S."/>
            <person name="Khazanovich D."/>
            <person name="Kisner P."/>
            <person name="Lance K."/>
            <person name="Lara M."/>
            <person name="Lee W."/>
            <person name="Lennon N."/>
            <person name="Letendre F."/>
            <person name="LeVine R."/>
            <person name="Lipovsky A."/>
            <person name="Liu X."/>
            <person name="Liu J."/>
            <person name="Liu S."/>
            <person name="Lokyitsang T."/>
            <person name="Lokyitsang Y."/>
            <person name="Lubonja R."/>
            <person name="Lui A."/>
            <person name="MacDonald P."/>
            <person name="Magnisalis V."/>
            <person name="Maru K."/>
            <person name="Matthews C."/>
            <person name="McCusker W."/>
            <person name="McDonough S."/>
            <person name="Mehta T."/>
            <person name="Meldrim J."/>
            <person name="Meneus L."/>
            <person name="Mihai O."/>
            <person name="Mihalev A."/>
            <person name="Mihova T."/>
            <person name="Mittelman R."/>
            <person name="Mlenga V."/>
            <person name="Montmayeur A."/>
            <person name="Mulrain L."/>
            <person name="Navidi A."/>
            <person name="Naylor J."/>
            <person name="Negash T."/>
            <person name="Nguyen T."/>
            <person name="Nguyen N."/>
            <person name="Nicol R."/>
            <person name="Norbu C."/>
            <person name="Norbu N."/>
            <person name="Novod N."/>
            <person name="O'Neill B."/>
            <person name="Osman S."/>
            <person name="Markiewicz E."/>
            <person name="Oyono O.L."/>
            <person name="Patti C."/>
            <person name="Phunkhang P."/>
            <person name="Pierre F."/>
            <person name="Priest M."/>
            <person name="Raghuraman S."/>
            <person name="Rege F."/>
            <person name="Reyes R."/>
            <person name="Rise C."/>
            <person name="Rogov P."/>
            <person name="Ross K."/>
            <person name="Ryan E."/>
            <person name="Settipalli S."/>
            <person name="Shea T."/>
            <person name="Sherpa N."/>
            <person name="Shi L."/>
            <person name="Shih D."/>
            <person name="Sparrow T."/>
            <person name="Spaulding J."/>
            <person name="Stalker J."/>
            <person name="Stange-Thomann N."/>
            <person name="Stavropoulos S."/>
            <person name="Stone C."/>
            <person name="Strader C."/>
            <person name="Tesfaye S."/>
            <person name="Thomson T."/>
            <person name="Thoulutsang Y."/>
            <person name="Thoulutsang D."/>
            <person name="Topham K."/>
            <person name="Topping I."/>
            <person name="Tsamla T."/>
            <person name="Vassiliev H."/>
            <person name="Vo A."/>
            <person name="Wangchuk T."/>
            <person name="Wangdi T."/>
            <person name="Weiand M."/>
            <person name="Wilkinson J."/>
            <person name="Wilson A."/>
            <person name="Yadav S."/>
            <person name="Young G."/>
            <person name="Yu Q."/>
            <person name="Zembek L."/>
            <person name="Zhong D."/>
            <person name="Zimmer A."/>
            <person name="Zwirko Z."/>
            <person name="Jaffe D.B."/>
            <person name="Alvarez P."/>
            <person name="Brockman W."/>
            <person name="Butler J."/>
            <person name="Chin C."/>
            <person name="Gnerre S."/>
            <person name="Grabherr M."/>
            <person name="Kleber M."/>
            <person name="Mauceli E."/>
            <person name="MacCallum I."/>
        </authorList>
    </citation>
    <scope>NUCLEOTIDE SEQUENCE [LARGE SCALE GENOMIC DNA]</scope>
    <source>
        <strain evidence="2">Tucson 15010-1051.87</strain>
    </source>
</reference>
<name>A0A0Q9WHZ0_DROVI</name>
<accession>A0A0Q9WHZ0</accession>
<proteinExistence type="predicted"/>
<gene>
    <name evidence="1" type="primary">Dvir\GJ26641</name>
    <name evidence="1" type="ORF">Dvir_GJ26641</name>
</gene>
<dbReference type="InParanoid" id="A0A0Q9WHZ0"/>
<evidence type="ECO:0000313" key="1">
    <source>
        <dbReference type="EMBL" id="KRF84200.1"/>
    </source>
</evidence>
<organism evidence="1 2">
    <name type="scientific">Drosophila virilis</name>
    <name type="common">Fruit fly</name>
    <dbReference type="NCBI Taxonomy" id="7244"/>
    <lineage>
        <taxon>Eukaryota</taxon>
        <taxon>Metazoa</taxon>
        <taxon>Ecdysozoa</taxon>
        <taxon>Arthropoda</taxon>
        <taxon>Hexapoda</taxon>
        <taxon>Insecta</taxon>
        <taxon>Pterygota</taxon>
        <taxon>Neoptera</taxon>
        <taxon>Endopterygota</taxon>
        <taxon>Diptera</taxon>
        <taxon>Brachycera</taxon>
        <taxon>Muscomorpha</taxon>
        <taxon>Ephydroidea</taxon>
        <taxon>Drosophilidae</taxon>
        <taxon>Drosophila</taxon>
    </lineage>
</organism>
<dbReference type="Proteomes" id="UP000008792">
    <property type="component" value="Unassembled WGS sequence"/>
</dbReference>
<protein>
    <submittedName>
        <fullName evidence="1">Uncharacterized protein</fullName>
    </submittedName>
</protein>